<gene>
    <name evidence="1" type="ORF">SAY87_019238</name>
</gene>
<evidence type="ECO:0000313" key="2">
    <source>
        <dbReference type="Proteomes" id="UP001345219"/>
    </source>
</evidence>
<protein>
    <submittedName>
        <fullName evidence="1">Uncharacterized protein</fullName>
    </submittedName>
</protein>
<name>A0AAN7Q1G7_9MYRT</name>
<comment type="caution">
    <text evidence="1">The sequence shown here is derived from an EMBL/GenBank/DDBJ whole genome shotgun (WGS) entry which is preliminary data.</text>
</comment>
<reference evidence="1 2" key="1">
    <citation type="journal article" date="2023" name="Hortic Res">
        <title>Pangenome of water caltrop reveals structural variations and asymmetric subgenome divergence after allopolyploidization.</title>
        <authorList>
            <person name="Zhang X."/>
            <person name="Chen Y."/>
            <person name="Wang L."/>
            <person name="Yuan Y."/>
            <person name="Fang M."/>
            <person name="Shi L."/>
            <person name="Lu R."/>
            <person name="Comes H.P."/>
            <person name="Ma Y."/>
            <person name="Chen Y."/>
            <person name="Huang G."/>
            <person name="Zhou Y."/>
            <person name="Zheng Z."/>
            <person name="Qiu Y."/>
        </authorList>
    </citation>
    <scope>NUCLEOTIDE SEQUENCE [LARGE SCALE GENOMIC DNA]</scope>
    <source>
        <tissue evidence="1">Roots</tissue>
    </source>
</reference>
<organism evidence="1 2">
    <name type="scientific">Trapa incisa</name>
    <dbReference type="NCBI Taxonomy" id="236973"/>
    <lineage>
        <taxon>Eukaryota</taxon>
        <taxon>Viridiplantae</taxon>
        <taxon>Streptophyta</taxon>
        <taxon>Embryophyta</taxon>
        <taxon>Tracheophyta</taxon>
        <taxon>Spermatophyta</taxon>
        <taxon>Magnoliopsida</taxon>
        <taxon>eudicotyledons</taxon>
        <taxon>Gunneridae</taxon>
        <taxon>Pentapetalae</taxon>
        <taxon>rosids</taxon>
        <taxon>malvids</taxon>
        <taxon>Myrtales</taxon>
        <taxon>Lythraceae</taxon>
        <taxon>Trapa</taxon>
    </lineage>
</organism>
<sequence length="233" mass="25969">MNNVSHSVALGGEDEGLIMMHDNFANDGDHGMEIRWSNQQDETLTRNISQKMLNLPDSISRRKLHGHYQALKDIPTSQYLKHLQQNLAAFNASDVQVIQKKNVFLSVFHGNVKSVSSSLKNQQSTNGDEGESVCPPKDFSWNWHYKGTSWFRRVPLPRGITGAFGAHSRVARGACNGNVMLDPLLQWPVLLQIHLIFLLSGGSSMCAVRPNPTGMSEPVLPSCCLDEIWLFSL</sequence>
<dbReference type="Proteomes" id="UP001345219">
    <property type="component" value="Chromosome 15"/>
</dbReference>
<dbReference type="AlphaFoldDB" id="A0AAN7Q1G7"/>
<dbReference type="EMBL" id="JAXIOK010000012">
    <property type="protein sequence ID" value="KAK4757937.1"/>
    <property type="molecule type" value="Genomic_DNA"/>
</dbReference>
<evidence type="ECO:0000313" key="1">
    <source>
        <dbReference type="EMBL" id="KAK4757937.1"/>
    </source>
</evidence>
<proteinExistence type="predicted"/>
<keyword evidence="2" id="KW-1185">Reference proteome</keyword>
<accession>A0AAN7Q1G7</accession>